<dbReference type="EMBL" id="FOTY01000014">
    <property type="protein sequence ID" value="SFM08037.1"/>
    <property type="molecule type" value="Genomic_DNA"/>
</dbReference>
<protein>
    <submittedName>
        <fullName evidence="1">Uncharacterized protein YtpQ, UPF0354 family</fullName>
    </submittedName>
</protein>
<gene>
    <name evidence="1" type="ORF">SAMN04488054_11420</name>
</gene>
<accession>A0A1I4MY80</accession>
<evidence type="ECO:0000313" key="1">
    <source>
        <dbReference type="EMBL" id="SFM08037.1"/>
    </source>
</evidence>
<name>A0A1I4MY80_9BACI</name>
<organism evidence="1 2">
    <name type="scientific">Salibacterium qingdaonense</name>
    <dbReference type="NCBI Taxonomy" id="266892"/>
    <lineage>
        <taxon>Bacteria</taxon>
        <taxon>Bacillati</taxon>
        <taxon>Bacillota</taxon>
        <taxon>Bacilli</taxon>
        <taxon>Bacillales</taxon>
        <taxon>Bacillaceae</taxon>
    </lineage>
</organism>
<proteinExistence type="predicted"/>
<reference evidence="1 2" key="1">
    <citation type="submission" date="2016-10" db="EMBL/GenBank/DDBJ databases">
        <authorList>
            <person name="de Groot N.N."/>
        </authorList>
    </citation>
    <scope>NUCLEOTIDE SEQUENCE [LARGE SCALE GENOMIC DNA]</scope>
    <source>
        <strain evidence="1 2">CGMCC 1.6134</strain>
    </source>
</reference>
<keyword evidence="2" id="KW-1185">Reference proteome</keyword>
<dbReference type="NCBIfam" id="NF010189">
    <property type="entry name" value="PRK13668.1"/>
    <property type="match status" value="1"/>
</dbReference>
<dbReference type="Pfam" id="PF07285">
    <property type="entry name" value="DUF1444"/>
    <property type="match status" value="1"/>
</dbReference>
<evidence type="ECO:0000313" key="2">
    <source>
        <dbReference type="Proteomes" id="UP000199668"/>
    </source>
</evidence>
<dbReference type="PIRSF" id="PIRSF012562">
    <property type="entry name" value="UCP012562"/>
    <property type="match status" value="1"/>
</dbReference>
<dbReference type="RefSeq" id="WP_090927158.1">
    <property type="nucleotide sequence ID" value="NZ_FOTY01000014.1"/>
</dbReference>
<dbReference type="OrthoDB" id="154553at2"/>
<dbReference type="Proteomes" id="UP000199668">
    <property type="component" value="Unassembled WGS sequence"/>
</dbReference>
<dbReference type="InterPro" id="IPR010838">
    <property type="entry name" value="DUF1444"/>
</dbReference>
<sequence length="265" mass="30206">MDLQEFRNRLEKQLAKNNRKFIFDEEKSSLRVEHTGLNKGLDLDLNKLLAKNDTNHEKALEEAVMFIDASFEAMERNVVIAGKEKNIYPVLRSTSFPTETKEGKALLFSEHTAETRIYYALDLGDAYTMLEEETVNKEGFSNEQMKEIALFNVRQLPNKYKTDEVAGNTFYFINSNDGYDASRLLHEAFMEEMNAKITGDAAVAVPHQDVLIIADIQNDAGYDVLGQMAFRFFNNGRIPVTALPFLYEDGGLEPIFILARKKPEN</sequence>
<dbReference type="STRING" id="266892.SAMN04488054_11420"/>
<dbReference type="AlphaFoldDB" id="A0A1I4MY80"/>